<evidence type="ECO:0000256" key="1">
    <source>
        <dbReference type="ARBA" id="ARBA00004651"/>
    </source>
</evidence>
<dbReference type="GO" id="GO:0004984">
    <property type="term" value="F:olfactory receptor activity"/>
    <property type="evidence" value="ECO:0007669"/>
    <property type="project" value="InterPro"/>
</dbReference>
<keyword evidence="12" id="KW-1185">Reference proteome</keyword>
<evidence type="ECO:0000256" key="10">
    <source>
        <dbReference type="SAM" id="Phobius"/>
    </source>
</evidence>
<dbReference type="STRING" id="64791.A0A151WLB7"/>
<dbReference type="PANTHER" id="PTHR21137">
    <property type="entry name" value="ODORANT RECEPTOR"/>
    <property type="match status" value="1"/>
</dbReference>
<dbReference type="GO" id="GO:0007165">
    <property type="term" value="P:signal transduction"/>
    <property type="evidence" value="ECO:0007669"/>
    <property type="project" value="UniProtKB-KW"/>
</dbReference>
<reference evidence="11 12" key="1">
    <citation type="submission" date="2015-09" db="EMBL/GenBank/DDBJ databases">
        <title>Trachymyrmex zeteki WGS genome.</title>
        <authorList>
            <person name="Nygaard S."/>
            <person name="Hu H."/>
            <person name="Boomsma J."/>
            <person name="Zhang G."/>
        </authorList>
    </citation>
    <scope>NUCLEOTIDE SEQUENCE [LARGE SCALE GENOMIC DNA]</scope>
    <source>
        <strain evidence="11">Tzet28-1</strain>
        <tissue evidence="11">Whole body</tissue>
    </source>
</reference>
<keyword evidence="3" id="KW-0716">Sensory transduction</keyword>
<evidence type="ECO:0000313" key="12">
    <source>
        <dbReference type="Proteomes" id="UP000075809"/>
    </source>
</evidence>
<evidence type="ECO:0000256" key="3">
    <source>
        <dbReference type="ARBA" id="ARBA00022606"/>
    </source>
</evidence>
<dbReference type="AlphaFoldDB" id="A0A151WLB7"/>
<proteinExistence type="predicted"/>
<comment type="subcellular location">
    <subcellularLocation>
        <location evidence="1">Cell membrane</location>
        <topology evidence="1">Multi-pass membrane protein</topology>
    </subcellularLocation>
</comment>
<feature type="transmembrane region" description="Helical" evidence="10">
    <location>
        <begin position="583"/>
        <end position="606"/>
    </location>
</feature>
<dbReference type="Pfam" id="PF02949">
    <property type="entry name" value="7tm_6"/>
    <property type="match status" value="2"/>
</dbReference>
<dbReference type="GO" id="GO:0005549">
    <property type="term" value="F:odorant binding"/>
    <property type="evidence" value="ECO:0007669"/>
    <property type="project" value="InterPro"/>
</dbReference>
<feature type="transmembrane region" description="Helical" evidence="10">
    <location>
        <begin position="56"/>
        <end position="76"/>
    </location>
</feature>
<keyword evidence="9" id="KW-0807">Transducer</keyword>
<evidence type="ECO:0000256" key="4">
    <source>
        <dbReference type="ARBA" id="ARBA00022692"/>
    </source>
</evidence>
<feature type="transmembrane region" description="Helical" evidence="10">
    <location>
        <begin position="82"/>
        <end position="100"/>
    </location>
</feature>
<protein>
    <submittedName>
        <fullName evidence="11">Uncharacterized protein</fullName>
    </submittedName>
</protein>
<evidence type="ECO:0000256" key="6">
    <source>
        <dbReference type="ARBA" id="ARBA00022989"/>
    </source>
</evidence>
<evidence type="ECO:0000256" key="5">
    <source>
        <dbReference type="ARBA" id="ARBA00022725"/>
    </source>
</evidence>
<dbReference type="Proteomes" id="UP000075809">
    <property type="component" value="Unassembled WGS sequence"/>
</dbReference>
<dbReference type="EMBL" id="KQ982969">
    <property type="protein sequence ID" value="KYQ48636.1"/>
    <property type="molecule type" value="Genomic_DNA"/>
</dbReference>
<sequence>MTLVYIQHVCGLFKITSCRIKQALHKGMARDVVSVAEKKSIICQEIISAVDIHRKAIESLTSMSLSYFMLMTFITTEYNVDILLHILTYIIPWLAYTLKYNAICLNIKRYCIFYRKEFNNMSKDNHKLIVYILQLSRLIESKEHYEMIINFLFILGHFWYMLFCNYLGQKLIDHSSDVFHRISVKSAKVIATCDAKKHATLHASHLTTFITTEYNVDILLHVLAYSIPWLGYTTKYSVFCLNIRRDFNRFITVFTYTSFFCFILVQFLSNFFFNITFDKNESHPRQLPILIECFIDQQKYFFLILIFIFLGAVCGFTMMIAIETINMSYTHHACGLLEIASINLYRLITSKKYHEMIVSFLFVFGHFWHMFFCNYLGQKVIDHSSDVFHRIYNVQWYVAPLRTQKLLLLMMQRSMRHCTIVINSLFIASFEGFATVKVKELIEQIRYDWNSLKKKEELKIIQNRTNIGRLCTIIMLSEFFDSVKSIFSVAHVFGSPLGVISLSINLYLFCEYLMTKDIYSTSISFLYVVTHFCYMFFFNYIGQQVIDHSNNIFKKTYNSRWYAAPLNTQKCLIIITYQSMKTYTLTICFGLFVPSLEGFATVNYYLSFDLRNSSRNLRSLSAFSASLVKYALFHRKPPSSYPLCNKCAVVLVSSDTLEKRKGNEIPKELLLLRKSSPRQHDDATRVPTKVERVQYKGVSKLVTRASASVTICRAVQSSTKFPLQVAQKHARASHNRVYNVSSLI</sequence>
<feature type="transmembrane region" description="Helical" evidence="10">
    <location>
        <begin position="522"/>
        <end position="541"/>
    </location>
</feature>
<keyword evidence="6 10" id="KW-1133">Transmembrane helix</keyword>
<keyword evidence="7 10" id="KW-0472">Membrane</keyword>
<evidence type="ECO:0000313" key="11">
    <source>
        <dbReference type="EMBL" id="KYQ48636.1"/>
    </source>
</evidence>
<feature type="transmembrane region" description="Helical" evidence="10">
    <location>
        <begin position="218"/>
        <end position="238"/>
    </location>
</feature>
<keyword evidence="2" id="KW-1003">Cell membrane</keyword>
<feature type="transmembrane region" description="Helical" evidence="10">
    <location>
        <begin position="147"/>
        <end position="168"/>
    </location>
</feature>
<organism evidence="11 12">
    <name type="scientific">Mycetomoellerius zeteki</name>
    <dbReference type="NCBI Taxonomy" id="64791"/>
    <lineage>
        <taxon>Eukaryota</taxon>
        <taxon>Metazoa</taxon>
        <taxon>Ecdysozoa</taxon>
        <taxon>Arthropoda</taxon>
        <taxon>Hexapoda</taxon>
        <taxon>Insecta</taxon>
        <taxon>Pterygota</taxon>
        <taxon>Neoptera</taxon>
        <taxon>Endopterygota</taxon>
        <taxon>Hymenoptera</taxon>
        <taxon>Apocrita</taxon>
        <taxon>Aculeata</taxon>
        <taxon>Formicoidea</taxon>
        <taxon>Formicidae</taxon>
        <taxon>Myrmicinae</taxon>
        <taxon>Mycetomoellerius</taxon>
    </lineage>
</organism>
<gene>
    <name evidence="11" type="ORF">ALC60_12317</name>
</gene>
<evidence type="ECO:0000256" key="7">
    <source>
        <dbReference type="ARBA" id="ARBA00023136"/>
    </source>
</evidence>
<evidence type="ECO:0000256" key="9">
    <source>
        <dbReference type="ARBA" id="ARBA00023224"/>
    </source>
</evidence>
<dbReference type="InterPro" id="IPR004117">
    <property type="entry name" value="7tm6_olfct_rcpt"/>
</dbReference>
<dbReference type="GO" id="GO:0005886">
    <property type="term" value="C:plasma membrane"/>
    <property type="evidence" value="ECO:0007669"/>
    <property type="project" value="UniProtKB-SubCell"/>
</dbReference>
<keyword evidence="4 10" id="KW-0812">Transmembrane</keyword>
<evidence type="ECO:0000256" key="2">
    <source>
        <dbReference type="ARBA" id="ARBA00022475"/>
    </source>
</evidence>
<accession>A0A151WLB7</accession>
<feature type="transmembrane region" description="Helical" evidence="10">
    <location>
        <begin position="356"/>
        <end position="377"/>
    </location>
</feature>
<feature type="transmembrane region" description="Helical" evidence="10">
    <location>
        <begin position="486"/>
        <end position="510"/>
    </location>
</feature>
<dbReference type="PANTHER" id="PTHR21137:SF35">
    <property type="entry name" value="ODORANT RECEPTOR 19A-RELATED"/>
    <property type="match status" value="1"/>
</dbReference>
<evidence type="ECO:0000256" key="8">
    <source>
        <dbReference type="ARBA" id="ARBA00023170"/>
    </source>
</evidence>
<feature type="transmembrane region" description="Helical" evidence="10">
    <location>
        <begin position="250"/>
        <end position="273"/>
    </location>
</feature>
<feature type="transmembrane region" description="Helical" evidence="10">
    <location>
        <begin position="300"/>
        <end position="322"/>
    </location>
</feature>
<name>A0A151WLB7_9HYME</name>
<keyword evidence="8" id="KW-0675">Receptor</keyword>
<keyword evidence="5" id="KW-0552">Olfaction</keyword>